<evidence type="ECO:0000259" key="3">
    <source>
        <dbReference type="Pfam" id="PF01575"/>
    </source>
</evidence>
<dbReference type="SUPFAM" id="SSF54637">
    <property type="entry name" value="Thioesterase/thiol ester dehydrase-isomerase"/>
    <property type="match status" value="1"/>
</dbReference>
<dbReference type="Proteomes" id="UP001432168">
    <property type="component" value="Chromosome"/>
</dbReference>
<keyword evidence="5" id="KW-1185">Reference proteome</keyword>
<dbReference type="Pfam" id="PF01575">
    <property type="entry name" value="MaoC_dehydratas"/>
    <property type="match status" value="1"/>
</dbReference>
<evidence type="ECO:0000313" key="4">
    <source>
        <dbReference type="EMBL" id="WUT45972.1"/>
    </source>
</evidence>
<dbReference type="Gene3D" id="3.10.129.10">
    <property type="entry name" value="Hotdog Thioesterase"/>
    <property type="match status" value="1"/>
</dbReference>
<proteinExistence type="inferred from homology"/>
<protein>
    <submittedName>
        <fullName evidence="4">MaoC/PaaZ C-terminal domain-containing protein</fullName>
    </submittedName>
</protein>
<comment type="similarity">
    <text evidence="1">Belongs to the enoyl-CoA hydratase/isomerase family.</text>
</comment>
<evidence type="ECO:0000256" key="1">
    <source>
        <dbReference type="ARBA" id="ARBA00005254"/>
    </source>
</evidence>
<evidence type="ECO:0000313" key="5">
    <source>
        <dbReference type="Proteomes" id="UP001432168"/>
    </source>
</evidence>
<dbReference type="EMBL" id="CP109011">
    <property type="protein sequence ID" value="WUT45972.1"/>
    <property type="molecule type" value="Genomic_DNA"/>
</dbReference>
<dbReference type="InterPro" id="IPR029069">
    <property type="entry name" value="HotDog_dom_sf"/>
</dbReference>
<sequence>MTDPLVGAELPDLRAPEVTRATLALFAGASGDHNPLHIDTDAARAAGFDDVPAHGMLSMAYLGRLVTSWVPLGAIRSLKARFSAMTPVHARPHCTGRVTAVEEGADGERLARIALTVRLADGTATVRGEAVVAANALTPTPAAPATRTSAPTTSVPTTSAPTTSTRTASVHP</sequence>
<dbReference type="RefSeq" id="WP_329266906.1">
    <property type="nucleotide sequence ID" value="NZ_CP109011.1"/>
</dbReference>
<name>A0ABZ1X252_9ACTN</name>
<dbReference type="PANTHER" id="PTHR43841:SF3">
    <property type="entry name" value="(3R)-HYDROXYACYL-ACP DEHYDRATASE SUBUNIT HADB"/>
    <property type="match status" value="1"/>
</dbReference>
<evidence type="ECO:0000256" key="2">
    <source>
        <dbReference type="SAM" id="MobiDB-lite"/>
    </source>
</evidence>
<feature type="domain" description="MaoC-like" evidence="3">
    <location>
        <begin position="17"/>
        <end position="96"/>
    </location>
</feature>
<accession>A0ABZ1X252</accession>
<organism evidence="4 5">
    <name type="scientific">Streptomyces pseudovenezuelae</name>
    <dbReference type="NCBI Taxonomy" id="67350"/>
    <lineage>
        <taxon>Bacteria</taxon>
        <taxon>Bacillati</taxon>
        <taxon>Actinomycetota</taxon>
        <taxon>Actinomycetes</taxon>
        <taxon>Kitasatosporales</taxon>
        <taxon>Streptomycetaceae</taxon>
        <taxon>Streptomyces</taxon>
        <taxon>Streptomyces aurantiacus group</taxon>
    </lineage>
</organism>
<dbReference type="PANTHER" id="PTHR43841">
    <property type="entry name" value="3-HYDROXYACYL-THIOESTER DEHYDRATASE HTDX-RELATED"/>
    <property type="match status" value="1"/>
</dbReference>
<gene>
    <name evidence="4" type="ORF">OG929_28365</name>
</gene>
<reference evidence="4" key="1">
    <citation type="submission" date="2022-10" db="EMBL/GenBank/DDBJ databases">
        <title>The complete genomes of actinobacterial strains from the NBC collection.</title>
        <authorList>
            <person name="Joergensen T.S."/>
            <person name="Alvarez Arevalo M."/>
            <person name="Sterndorff E.B."/>
            <person name="Faurdal D."/>
            <person name="Vuksanovic O."/>
            <person name="Mourched A.-S."/>
            <person name="Charusanti P."/>
            <person name="Shaw S."/>
            <person name="Blin K."/>
            <person name="Weber T."/>
        </authorList>
    </citation>
    <scope>NUCLEOTIDE SEQUENCE</scope>
    <source>
        <strain evidence="4">NBC_00686</strain>
    </source>
</reference>
<feature type="region of interest" description="Disordered" evidence="2">
    <location>
        <begin position="141"/>
        <end position="172"/>
    </location>
</feature>
<dbReference type="InterPro" id="IPR002539">
    <property type="entry name" value="MaoC-like_dom"/>
</dbReference>